<proteinExistence type="predicted"/>
<evidence type="ECO:0000313" key="1">
    <source>
        <dbReference type="EMBL" id="MBW92792.1"/>
    </source>
</evidence>
<dbReference type="AlphaFoldDB" id="A0A2P2JH29"/>
<dbReference type="EMBL" id="GGEC01012309">
    <property type="protein sequence ID" value="MBW92792.1"/>
    <property type="molecule type" value="Transcribed_RNA"/>
</dbReference>
<sequence length="16" mass="1866">MKEKLKNMEPLALFSS</sequence>
<organism evidence="1">
    <name type="scientific">Rhizophora mucronata</name>
    <name type="common">Asiatic mangrove</name>
    <dbReference type="NCBI Taxonomy" id="61149"/>
    <lineage>
        <taxon>Eukaryota</taxon>
        <taxon>Viridiplantae</taxon>
        <taxon>Streptophyta</taxon>
        <taxon>Embryophyta</taxon>
        <taxon>Tracheophyta</taxon>
        <taxon>Spermatophyta</taxon>
        <taxon>Magnoliopsida</taxon>
        <taxon>eudicotyledons</taxon>
        <taxon>Gunneridae</taxon>
        <taxon>Pentapetalae</taxon>
        <taxon>rosids</taxon>
        <taxon>fabids</taxon>
        <taxon>Malpighiales</taxon>
        <taxon>Rhizophoraceae</taxon>
        <taxon>Rhizophora</taxon>
    </lineage>
</organism>
<accession>A0A2P2JH29</accession>
<protein>
    <submittedName>
        <fullName evidence="1">Uncharacterized protein</fullName>
    </submittedName>
</protein>
<name>A0A2P2JH29_RHIMU</name>
<reference evidence="1" key="1">
    <citation type="submission" date="2018-02" db="EMBL/GenBank/DDBJ databases">
        <title>Rhizophora mucronata_Transcriptome.</title>
        <authorList>
            <person name="Meera S.P."/>
            <person name="Sreeshan A."/>
            <person name="Augustine A."/>
        </authorList>
    </citation>
    <scope>NUCLEOTIDE SEQUENCE</scope>
    <source>
        <tissue evidence="1">Leaf</tissue>
    </source>
</reference>